<dbReference type="InterPro" id="IPR029058">
    <property type="entry name" value="AB_hydrolase_fold"/>
</dbReference>
<evidence type="ECO:0000256" key="1">
    <source>
        <dbReference type="ARBA" id="ARBA00007920"/>
    </source>
</evidence>
<dbReference type="AlphaFoldDB" id="A0AAV5QR83"/>
<dbReference type="Proteomes" id="UP001360560">
    <property type="component" value="Unassembled WGS sequence"/>
</dbReference>
<evidence type="ECO:0000256" key="2">
    <source>
        <dbReference type="ARBA" id="ARBA00022963"/>
    </source>
</evidence>
<dbReference type="PANTHER" id="PTHR12482">
    <property type="entry name" value="LIPASE ROG1-RELATED-RELATED"/>
    <property type="match status" value="1"/>
</dbReference>
<dbReference type="GO" id="GO:0016042">
    <property type="term" value="P:lipid catabolic process"/>
    <property type="evidence" value="ECO:0007669"/>
    <property type="project" value="UniProtKB-KW"/>
</dbReference>
<proteinExistence type="inferred from homology"/>
<evidence type="ECO:0000313" key="4">
    <source>
        <dbReference type="EMBL" id="GMM36658.1"/>
    </source>
</evidence>
<keyword evidence="2" id="KW-0442">Lipid degradation</keyword>
<dbReference type="InterPro" id="IPR044294">
    <property type="entry name" value="Lipase-like"/>
</dbReference>
<dbReference type="PIRSF" id="PIRSF005412">
    <property type="entry name" value="UCP005412_abhydr"/>
    <property type="match status" value="1"/>
</dbReference>
<accession>A0AAV5QR83</accession>
<dbReference type="PANTHER" id="PTHR12482:SF62">
    <property type="entry name" value="LIPASE ROG1-RELATED"/>
    <property type="match status" value="1"/>
</dbReference>
<dbReference type="GO" id="GO:0047372">
    <property type="term" value="F:monoacylglycerol lipase activity"/>
    <property type="evidence" value="ECO:0007669"/>
    <property type="project" value="TreeGrafter"/>
</dbReference>
<protein>
    <submittedName>
        <fullName evidence="4">Lipase</fullName>
    </submittedName>
</protein>
<gene>
    <name evidence="4" type="ORF">DASC09_039830</name>
</gene>
<reference evidence="4 5" key="1">
    <citation type="journal article" date="2023" name="Elife">
        <title>Identification of key yeast species and microbe-microbe interactions impacting larval growth of Drosophila in the wild.</title>
        <authorList>
            <person name="Mure A."/>
            <person name="Sugiura Y."/>
            <person name="Maeda R."/>
            <person name="Honda K."/>
            <person name="Sakurai N."/>
            <person name="Takahashi Y."/>
            <person name="Watada M."/>
            <person name="Katoh T."/>
            <person name="Gotoh A."/>
            <person name="Gotoh Y."/>
            <person name="Taniguchi I."/>
            <person name="Nakamura K."/>
            <person name="Hayashi T."/>
            <person name="Katayama T."/>
            <person name="Uemura T."/>
            <person name="Hattori Y."/>
        </authorList>
    </citation>
    <scope>NUCLEOTIDE SEQUENCE [LARGE SCALE GENOMIC DNA]</scope>
    <source>
        <strain evidence="4 5">SC-9</strain>
    </source>
</reference>
<comment type="caution">
    <text evidence="4">The sequence shown here is derived from an EMBL/GenBank/DDBJ whole genome shotgun (WGS) entry which is preliminary data.</text>
</comment>
<organism evidence="4 5">
    <name type="scientific">Saccharomycopsis crataegensis</name>
    <dbReference type="NCBI Taxonomy" id="43959"/>
    <lineage>
        <taxon>Eukaryota</taxon>
        <taxon>Fungi</taxon>
        <taxon>Dikarya</taxon>
        <taxon>Ascomycota</taxon>
        <taxon>Saccharomycotina</taxon>
        <taxon>Saccharomycetes</taxon>
        <taxon>Saccharomycopsidaceae</taxon>
        <taxon>Saccharomycopsis</taxon>
    </lineage>
</organism>
<dbReference type="Pfam" id="PF05057">
    <property type="entry name" value="DUF676"/>
    <property type="match status" value="1"/>
</dbReference>
<keyword evidence="2" id="KW-0443">Lipid metabolism</keyword>
<dbReference type="SUPFAM" id="SSF53474">
    <property type="entry name" value="alpha/beta-Hydrolases"/>
    <property type="match status" value="1"/>
</dbReference>
<name>A0AAV5QR83_9ASCO</name>
<dbReference type="EMBL" id="BTFZ01000011">
    <property type="protein sequence ID" value="GMM36658.1"/>
    <property type="molecule type" value="Genomic_DNA"/>
</dbReference>
<feature type="domain" description="DUF676" evidence="3">
    <location>
        <begin position="190"/>
        <end position="385"/>
    </location>
</feature>
<evidence type="ECO:0000313" key="5">
    <source>
        <dbReference type="Proteomes" id="UP001360560"/>
    </source>
</evidence>
<dbReference type="InterPro" id="IPR007751">
    <property type="entry name" value="DUF676_lipase-like"/>
</dbReference>
<evidence type="ECO:0000259" key="3">
    <source>
        <dbReference type="Pfam" id="PF05057"/>
    </source>
</evidence>
<dbReference type="Gene3D" id="3.40.50.1820">
    <property type="entry name" value="alpha/beta hydrolase"/>
    <property type="match status" value="1"/>
</dbReference>
<dbReference type="InterPro" id="IPR016445">
    <property type="entry name" value="Rog1_fam"/>
</dbReference>
<dbReference type="GeneID" id="90074633"/>
<comment type="similarity">
    <text evidence="1">Belongs to the putative lipase ROG1 family.</text>
</comment>
<dbReference type="RefSeq" id="XP_064853654.1">
    <property type="nucleotide sequence ID" value="XM_064997582.1"/>
</dbReference>
<keyword evidence="5" id="KW-1185">Reference proteome</keyword>
<sequence length="932" mass="104280">MGSLMDDSVLYRNLSSIKIGQVERYIITYKPPEKSLFSHDGTLAINSLDQSSLFVKVKNCESITKRAAYLMGPYILYVDARPYEYEHKYPCYISADQPKFDPNLQANQSFVAELSRHTIKEKYVWIIDIASQMLFSSTTAVNFEIVVGKTVEAVNSSIKNNETGIFDSKNIHVLRMDTKDLWSLPPPIPNKPVHLTLLTHGLHSNVGADMLYLKEQIEKAAVISGDNVIVRGYDRNVCKTERGIKYLGMKVAEYIINEVYAENITHISFIGHSLGGLIQTFAIAYIESNFPWFFKKVTPVNFITLASPLLGISHIDSPGYVQAALTLGAVGRTGQELSLFPTEIDGKKALLELLPTGITHKVLKKFKNRTVYANAVNDGIVPLRTSAILFLDYRGLREVAELLSSGKTSDSFLDMVSKSRQSSLSFISPFAGIGGQTSKRVYNIPEFMNSMPFVYSSNPVISVTNESVDAKPNNTIITEHKVSDTLKHTQELQEVSPKINNHAVTNEMSKSSLSAPRPAMPDRKLSEQAIGEIPNRNDLLSQKAESSSFFSPLQNAFASWVAPQGTNANNDLKKKFLNSTDNPLPKASIIDSAKSILLPPLPPKQFIIEPNARKNPLIHDKVYGDNDICEFKMNRRKDQEKKFKHNGIRKQGKEPSDSLEELENINDESKDFALNPFADNFSNFFASKSNIERLEEKIAMKWHDGMSWRKVLVNINPDAHNNILVRRRFANAFGWLVIDHLVDEHFGENIHAGESIATKTASDNESDDLSSLLEKQADEDFISEPFNHVNSNPFSISHLSSESILDIKETSSESKLTIPKSSHLKKSPKAFNEAFSNNSGDSSAQELDCLLGKDSLIRENASYNYTPYLNPYYLEKSPVTQRYSESGKHSRKNSDINAGDWINTKNYNEDSLFEGGPTGFLSNVNDKISKII</sequence>